<name>A0A075LR26_9EURY</name>
<sequence length="463" mass="51177">MRRVHVLIAFLIVGYMLSIWNFILTPKYIIVFGMKGLIVSLIPMALALALIYFEMESTKRTKYLMYEFFVKASRTPGVALTLLLFLTIMLSVTAYYSSFAISRAAGLGQFYIVLLAILTLLASALLLLIAKGKTLEFISAVSVLFIIFSIVTVILIRSEATAQITNKDSLLYLTQTMESLKSFDHKMTFASIVQLLLITLVGFGLGAGFYYVLGSFIPEDMDTKKVIAGVLVLQVLLSFVAALIVVYSLGFAHQSYRASFTNLAESPEKSFEMYRQFNMLLVYTRNSTATPLESINAIYSIPIILKEGGIEGASKIIWLLMLSIYFAGLTTIIPLMEIGSHAASEIMQLGRKRGIFAISLLSMLLVALMYIQPIKAVILGVPFSIILIMAAMEALPIITSRRVFDESVRGLVEILFGLFLLLGLFGLYFAFIKGTLYVKLGAVIGLILLIPIAFNNLLLKPKG</sequence>
<feature type="transmembrane region" description="Helical" evidence="1">
    <location>
        <begin position="74"/>
        <end position="96"/>
    </location>
</feature>
<feature type="transmembrane region" description="Helical" evidence="1">
    <location>
        <begin position="7"/>
        <end position="23"/>
    </location>
</feature>
<feature type="transmembrane region" description="Helical" evidence="1">
    <location>
        <begin position="437"/>
        <end position="459"/>
    </location>
</feature>
<dbReference type="AlphaFoldDB" id="A0A075LR26"/>
<feature type="transmembrane region" description="Helical" evidence="1">
    <location>
        <begin position="377"/>
        <end position="398"/>
    </location>
</feature>
<feature type="transmembrane region" description="Helical" evidence="1">
    <location>
        <begin position="410"/>
        <end position="431"/>
    </location>
</feature>
<feature type="transmembrane region" description="Helical" evidence="1">
    <location>
        <begin position="29"/>
        <end position="53"/>
    </location>
</feature>
<dbReference type="OrthoDB" id="86283at2157"/>
<evidence type="ECO:0000256" key="1">
    <source>
        <dbReference type="SAM" id="Phobius"/>
    </source>
</evidence>
<dbReference type="GeneID" id="24841463"/>
<dbReference type="Proteomes" id="UP000027981">
    <property type="component" value="Chromosome"/>
</dbReference>
<dbReference type="EMBL" id="CP006019">
    <property type="protein sequence ID" value="AIF68769.1"/>
    <property type="molecule type" value="Genomic_DNA"/>
</dbReference>
<feature type="transmembrane region" description="Helical" evidence="1">
    <location>
        <begin position="226"/>
        <end position="249"/>
    </location>
</feature>
<dbReference type="RefSeq" id="WP_048164305.1">
    <property type="nucleotide sequence ID" value="NZ_CP006019.1"/>
</dbReference>
<reference evidence="3" key="1">
    <citation type="submission" date="2013-06" db="EMBL/GenBank/DDBJ databases">
        <title>Complete Genome Sequence of Hyperthermophilic Palaeococcus pacificus DY20341T, Isolated from a Deep-Sea Hydrothermal Sediments.</title>
        <authorList>
            <person name="Zeng X."/>
            <person name="Shao Z."/>
        </authorList>
    </citation>
    <scope>NUCLEOTIDE SEQUENCE [LARGE SCALE GENOMIC DNA]</scope>
    <source>
        <strain evidence="3">DY20341</strain>
    </source>
</reference>
<feature type="transmembrane region" description="Helical" evidence="1">
    <location>
        <begin position="108"/>
        <end position="130"/>
    </location>
</feature>
<feature type="transmembrane region" description="Helical" evidence="1">
    <location>
        <begin position="316"/>
        <end position="335"/>
    </location>
</feature>
<proteinExistence type="predicted"/>
<dbReference type="KEGG" id="ppac:PAP_01650"/>
<feature type="transmembrane region" description="Helical" evidence="1">
    <location>
        <begin position="355"/>
        <end position="371"/>
    </location>
</feature>
<feature type="transmembrane region" description="Helical" evidence="1">
    <location>
        <begin position="137"/>
        <end position="156"/>
    </location>
</feature>
<dbReference type="HOGENOM" id="CLU_590028_0_0_2"/>
<protein>
    <submittedName>
        <fullName evidence="2">Uncharacterized protein</fullName>
    </submittedName>
</protein>
<reference evidence="2 3" key="2">
    <citation type="journal article" date="2015" name="Genome Announc.">
        <title>Complete Genome Sequence of Hyperthermophilic Piezophilic Archaeon Palaeococcus pacificus DY20341T, Isolated from Deep-Sea Hydrothermal Sediments.</title>
        <authorList>
            <person name="Zeng X."/>
            <person name="Jebbar M."/>
            <person name="Shao Z."/>
        </authorList>
    </citation>
    <scope>NUCLEOTIDE SEQUENCE [LARGE SCALE GENOMIC DNA]</scope>
    <source>
        <strain evidence="2 3">DY20341</strain>
    </source>
</reference>
<feature type="transmembrane region" description="Helical" evidence="1">
    <location>
        <begin position="189"/>
        <end position="214"/>
    </location>
</feature>
<dbReference type="STRING" id="1343739.PAP_01650"/>
<gene>
    <name evidence="2" type="ORF">PAP_01650</name>
</gene>
<keyword evidence="3" id="KW-1185">Reference proteome</keyword>
<dbReference type="eggNOG" id="arCOG03819">
    <property type="taxonomic scope" value="Archaea"/>
</dbReference>
<keyword evidence="1" id="KW-0472">Membrane</keyword>
<keyword evidence="1" id="KW-0812">Transmembrane</keyword>
<evidence type="ECO:0000313" key="3">
    <source>
        <dbReference type="Proteomes" id="UP000027981"/>
    </source>
</evidence>
<dbReference type="NCBIfam" id="NF037979">
    <property type="entry name" value="Na_transp"/>
    <property type="match status" value="1"/>
</dbReference>
<evidence type="ECO:0000313" key="2">
    <source>
        <dbReference type="EMBL" id="AIF68769.1"/>
    </source>
</evidence>
<keyword evidence="1" id="KW-1133">Transmembrane helix</keyword>
<accession>A0A075LR26</accession>
<organism evidence="2 3">
    <name type="scientific">Palaeococcus pacificus DY20341</name>
    <dbReference type="NCBI Taxonomy" id="1343739"/>
    <lineage>
        <taxon>Archaea</taxon>
        <taxon>Methanobacteriati</taxon>
        <taxon>Methanobacteriota</taxon>
        <taxon>Thermococci</taxon>
        <taxon>Thermococcales</taxon>
        <taxon>Thermococcaceae</taxon>
        <taxon>Palaeococcus</taxon>
    </lineage>
</organism>